<evidence type="ECO:0000313" key="2">
    <source>
        <dbReference type="Proteomes" id="UP000272025"/>
    </source>
</evidence>
<accession>A0A3N2PVC9</accession>
<dbReference type="EMBL" id="ML119055">
    <property type="protein sequence ID" value="ROT38473.1"/>
    <property type="molecule type" value="Genomic_DNA"/>
</dbReference>
<keyword evidence="2" id="KW-1185">Reference proteome</keyword>
<name>A0A3N2PVC9_SODAK</name>
<proteinExistence type="predicted"/>
<organism evidence="1 2">
    <name type="scientific">Sodiomyces alkalinus (strain CBS 110278 / VKM F-3762 / F11)</name>
    <name type="common">Alkaliphilic filamentous fungus</name>
    <dbReference type="NCBI Taxonomy" id="1314773"/>
    <lineage>
        <taxon>Eukaryota</taxon>
        <taxon>Fungi</taxon>
        <taxon>Dikarya</taxon>
        <taxon>Ascomycota</taxon>
        <taxon>Pezizomycotina</taxon>
        <taxon>Sordariomycetes</taxon>
        <taxon>Hypocreomycetidae</taxon>
        <taxon>Glomerellales</taxon>
        <taxon>Plectosphaerellaceae</taxon>
        <taxon>Sodiomyces</taxon>
    </lineage>
</organism>
<dbReference type="GeneID" id="39582664"/>
<dbReference type="AlphaFoldDB" id="A0A3N2PVC9"/>
<evidence type="ECO:0000313" key="1">
    <source>
        <dbReference type="EMBL" id="ROT38473.1"/>
    </source>
</evidence>
<gene>
    <name evidence="1" type="ORF">SODALDRAFT_359568</name>
</gene>
<dbReference type="Proteomes" id="UP000272025">
    <property type="component" value="Unassembled WGS sequence"/>
</dbReference>
<sequence>MALIPRSRCSRRRCRCRSHGKHKRHPRRIDIPKMTGSARKNDLPVCFHRFTALPEHCSANIEPHHFDEDIDDSDDESNDCDCTNADECGCYGEGKDTSDAGDDASETSYDGPDAGWYYLLEACREDRKEERWYLRRIREDESRKEEEVRAPYEALEKAEKEGRHTPSMRSLADTLFRLRLHSTQYLDLFTPG</sequence>
<dbReference type="RefSeq" id="XP_028466279.1">
    <property type="nucleotide sequence ID" value="XM_028614186.1"/>
</dbReference>
<reference evidence="1 2" key="1">
    <citation type="journal article" date="2018" name="Mol. Ecol.">
        <title>The obligate alkalophilic soda-lake fungus Sodiomyces alkalinus has shifted to a protein diet.</title>
        <authorList>
            <person name="Grum-Grzhimaylo A.A."/>
            <person name="Falkoski D.L."/>
            <person name="van den Heuvel J."/>
            <person name="Valero-Jimenez C.A."/>
            <person name="Min B."/>
            <person name="Choi I.G."/>
            <person name="Lipzen A."/>
            <person name="Daum C.G."/>
            <person name="Aanen D.K."/>
            <person name="Tsang A."/>
            <person name="Henrissat B."/>
            <person name="Bilanenko E.N."/>
            <person name="de Vries R.P."/>
            <person name="van Kan J.A.L."/>
            <person name="Grigoriev I.V."/>
            <person name="Debets A.J.M."/>
        </authorList>
    </citation>
    <scope>NUCLEOTIDE SEQUENCE [LARGE SCALE GENOMIC DNA]</scope>
    <source>
        <strain evidence="1 2">F11</strain>
    </source>
</reference>
<protein>
    <submittedName>
        <fullName evidence="1">Uncharacterized protein</fullName>
    </submittedName>
</protein>
<dbReference type="OrthoDB" id="4508730at2759"/>